<dbReference type="RefSeq" id="WP_189008375.1">
    <property type="nucleotide sequence ID" value="NZ_BMOD01000036.1"/>
</dbReference>
<feature type="region of interest" description="Disordered" evidence="1">
    <location>
        <begin position="1"/>
        <end position="51"/>
    </location>
</feature>
<feature type="transmembrane region" description="Helical" evidence="2">
    <location>
        <begin position="97"/>
        <end position="116"/>
    </location>
</feature>
<accession>A0ABQ2DIH4</accession>
<keyword evidence="2" id="KW-1133">Transmembrane helix</keyword>
<name>A0ABQ2DIH4_9DEIO</name>
<evidence type="ECO:0000256" key="1">
    <source>
        <dbReference type="SAM" id="MobiDB-lite"/>
    </source>
</evidence>
<dbReference type="EMBL" id="BMOD01000036">
    <property type="protein sequence ID" value="GGJ56512.1"/>
    <property type="molecule type" value="Genomic_DNA"/>
</dbReference>
<dbReference type="Proteomes" id="UP000632222">
    <property type="component" value="Unassembled WGS sequence"/>
</dbReference>
<keyword evidence="4" id="KW-1185">Reference proteome</keyword>
<gene>
    <name evidence="3" type="ORF">GCM10008938_48350</name>
</gene>
<evidence type="ECO:0000256" key="2">
    <source>
        <dbReference type="SAM" id="Phobius"/>
    </source>
</evidence>
<proteinExistence type="predicted"/>
<reference evidence="4" key="1">
    <citation type="journal article" date="2019" name="Int. J. Syst. Evol. Microbiol.">
        <title>The Global Catalogue of Microorganisms (GCM) 10K type strain sequencing project: providing services to taxonomists for standard genome sequencing and annotation.</title>
        <authorList>
            <consortium name="The Broad Institute Genomics Platform"/>
            <consortium name="The Broad Institute Genome Sequencing Center for Infectious Disease"/>
            <person name="Wu L."/>
            <person name="Ma J."/>
        </authorList>
    </citation>
    <scope>NUCLEOTIDE SEQUENCE [LARGE SCALE GENOMIC DNA]</scope>
    <source>
        <strain evidence="4">JCM 14370</strain>
    </source>
</reference>
<protein>
    <submittedName>
        <fullName evidence="3">Uncharacterized protein</fullName>
    </submittedName>
</protein>
<evidence type="ECO:0000313" key="4">
    <source>
        <dbReference type="Proteomes" id="UP000632222"/>
    </source>
</evidence>
<feature type="compositionally biased region" description="Basic and acidic residues" evidence="1">
    <location>
        <begin position="1"/>
        <end position="10"/>
    </location>
</feature>
<keyword evidence="2" id="KW-0812">Transmembrane</keyword>
<comment type="caution">
    <text evidence="3">The sequence shown here is derived from an EMBL/GenBank/DDBJ whole genome shotgun (WGS) entry which is preliminary data.</text>
</comment>
<keyword evidence="2" id="KW-0472">Membrane</keyword>
<sequence>MNLERLKKSSDAPVTGGSFGGTEPASSPASSPVVMPSSAPPSSQISGADAGVPITDLDPITLLVLSEQKAASGERASSASVLGTSPAGPKRSLKLPFAPLLVAGGALLCGAAALTLRGRHG</sequence>
<feature type="compositionally biased region" description="Low complexity" evidence="1">
    <location>
        <begin position="24"/>
        <end position="43"/>
    </location>
</feature>
<feature type="region of interest" description="Disordered" evidence="1">
    <location>
        <begin position="71"/>
        <end position="90"/>
    </location>
</feature>
<organism evidence="3 4">
    <name type="scientific">Deinococcus roseus</name>
    <dbReference type="NCBI Taxonomy" id="392414"/>
    <lineage>
        <taxon>Bacteria</taxon>
        <taxon>Thermotogati</taxon>
        <taxon>Deinococcota</taxon>
        <taxon>Deinococci</taxon>
        <taxon>Deinococcales</taxon>
        <taxon>Deinococcaceae</taxon>
        <taxon>Deinococcus</taxon>
    </lineage>
</organism>
<evidence type="ECO:0000313" key="3">
    <source>
        <dbReference type="EMBL" id="GGJ56512.1"/>
    </source>
</evidence>